<protein>
    <submittedName>
        <fullName evidence="1">Uncharacterized protein</fullName>
    </submittedName>
</protein>
<proteinExistence type="predicted"/>
<accession>A0A0R3MML9</accession>
<sequence>MQLRAIRAWHYTRLVDDEVRIIQENGIYPGTLETLKLRLDALVAAGLITTADAKALYAATRAIIPSRNLVGWANSGWHPIPSRTCAGGMAGGAGGARQQWR</sequence>
<reference evidence="1 2" key="1">
    <citation type="submission" date="2014-03" db="EMBL/GenBank/DDBJ databases">
        <title>Bradyrhizobium valentinum sp. nov., isolated from effective nodules of Lupinus mariae-josephae, a lupine endemic of basic-lime soils in Eastern Spain.</title>
        <authorList>
            <person name="Duran D."/>
            <person name="Rey L."/>
            <person name="Navarro A."/>
            <person name="Busquets A."/>
            <person name="Imperial J."/>
            <person name="Ruiz-Argueso T."/>
        </authorList>
    </citation>
    <scope>NUCLEOTIDE SEQUENCE [LARGE SCALE GENOMIC DNA]</scope>
    <source>
        <strain evidence="1 2">Ro19</strain>
    </source>
</reference>
<name>A0A0R3MML9_9BRAD</name>
<keyword evidence="2" id="KW-1185">Reference proteome</keyword>
<dbReference type="Proteomes" id="UP000052023">
    <property type="component" value="Unassembled WGS sequence"/>
</dbReference>
<dbReference type="AlphaFoldDB" id="A0A0R3MML9"/>
<comment type="caution">
    <text evidence="1">The sequence shown here is derived from an EMBL/GenBank/DDBJ whole genome shotgun (WGS) entry which is preliminary data.</text>
</comment>
<dbReference type="EMBL" id="LLYA01000192">
    <property type="protein sequence ID" value="KRR18723.1"/>
    <property type="molecule type" value="Genomic_DNA"/>
</dbReference>
<organism evidence="1 2">
    <name type="scientific">Bradyrhizobium retamae</name>
    <dbReference type="NCBI Taxonomy" id="1300035"/>
    <lineage>
        <taxon>Bacteria</taxon>
        <taxon>Pseudomonadati</taxon>
        <taxon>Pseudomonadota</taxon>
        <taxon>Alphaproteobacteria</taxon>
        <taxon>Hyphomicrobiales</taxon>
        <taxon>Nitrobacteraceae</taxon>
        <taxon>Bradyrhizobium</taxon>
    </lineage>
</organism>
<gene>
    <name evidence="1" type="ORF">CQ13_09735</name>
</gene>
<evidence type="ECO:0000313" key="2">
    <source>
        <dbReference type="Proteomes" id="UP000052023"/>
    </source>
</evidence>
<evidence type="ECO:0000313" key="1">
    <source>
        <dbReference type="EMBL" id="KRR18723.1"/>
    </source>
</evidence>